<comment type="caution">
    <text evidence="9">Lacks conserved residue(s) required for the propagation of feature annotation.</text>
</comment>
<comment type="function">
    <text evidence="9">Acts as a magnesium transporter.</text>
</comment>
<dbReference type="SMART" id="SM00116">
    <property type="entry name" value="CBS"/>
    <property type="match status" value="2"/>
</dbReference>
<organism evidence="11">
    <name type="scientific">Neobacillus citreus</name>
    <dbReference type="NCBI Taxonomy" id="2833578"/>
    <lineage>
        <taxon>Bacteria</taxon>
        <taxon>Bacillati</taxon>
        <taxon>Bacillota</taxon>
        <taxon>Bacilli</taxon>
        <taxon>Bacillales</taxon>
        <taxon>Bacillaceae</taxon>
        <taxon>Neobacillus</taxon>
    </lineage>
</organism>
<dbReference type="PANTHER" id="PTHR43773">
    <property type="entry name" value="MAGNESIUM TRANSPORTER MGTE"/>
    <property type="match status" value="1"/>
</dbReference>
<keyword evidence="7 9" id="KW-0472">Membrane</keyword>
<dbReference type="InterPro" id="IPR006669">
    <property type="entry name" value="MgtE_transporter"/>
</dbReference>
<feature type="transmembrane region" description="Helical" evidence="9">
    <location>
        <begin position="360"/>
        <end position="381"/>
    </location>
</feature>
<feature type="domain" description="CBS" evidence="10">
    <location>
        <begin position="204"/>
        <end position="262"/>
    </location>
</feature>
<proteinExistence type="inferred from homology"/>
<dbReference type="AlphaFoldDB" id="A0A942TAW2"/>
<sequence length="452" mass="50661">MVKDMTHEEISLYIINTLTENKKAEFESALDELQPYDVAAIYKELPEKQKSRFLLYLKYDLLADLMEELEKSEQLELLNMLGIEKSSKVLDLMDNDDLATLLHELSPEKIDSLLSEMDTKESNAVKDIMSYPPETAGRIMTNRFVWIRNYYTVREAVDKLKSFAEFAETLNYLYVIDEDSKLVGVVSYRDLLLAGEGDRIDNIMFERVISVTVTTDQEDVAKTVERYDFISVPVVDENHVLLGIITVDDVIDVVIKEANEDIEKLSASGKAIDFDTKTLVAAARRLPWLILLLFIGLISGRIISSFEDTLKQVVALTFFMPMIAGMTGNTGTQSLAVVVRGLISHDIDKKVIFRLIMRELGVGISIGATCAILISIIAYIWQGSLTLGFVVGSSLFFTLIIGTLAGTIIPIILYRIKIDPAVASGPLITTLNDIFSLLTYFGIATMFLHYLM</sequence>
<comment type="similarity">
    <text evidence="2 9">Belongs to the SLC41A transporter family.</text>
</comment>
<keyword evidence="4 9" id="KW-0812">Transmembrane</keyword>
<evidence type="ECO:0000256" key="1">
    <source>
        <dbReference type="ARBA" id="ARBA00004141"/>
    </source>
</evidence>
<dbReference type="SMART" id="SM00924">
    <property type="entry name" value="MgtE_N"/>
    <property type="match status" value="1"/>
</dbReference>
<reference evidence="11" key="1">
    <citation type="submission" date="2021-05" db="EMBL/GenBank/DDBJ databases">
        <title>Novel Bacillus species.</title>
        <authorList>
            <person name="Liu G."/>
        </authorList>
    </citation>
    <scope>NUCLEOTIDE SEQUENCE</scope>
    <source>
        <strain evidence="11 13">FJAT-50051</strain>
    </source>
</reference>
<feature type="domain" description="CBS" evidence="10">
    <location>
        <begin position="140"/>
        <end position="202"/>
    </location>
</feature>
<dbReference type="GO" id="GO:0015095">
    <property type="term" value="F:magnesium ion transmembrane transporter activity"/>
    <property type="evidence" value="ECO:0007669"/>
    <property type="project" value="UniProtKB-UniRule"/>
</dbReference>
<dbReference type="Gene3D" id="3.10.580.10">
    <property type="entry name" value="CBS-domain"/>
    <property type="match status" value="1"/>
</dbReference>
<keyword evidence="9" id="KW-1003">Cell membrane</keyword>
<dbReference type="GO" id="GO:0005886">
    <property type="term" value="C:plasma membrane"/>
    <property type="evidence" value="ECO:0007669"/>
    <property type="project" value="UniProtKB-SubCell"/>
</dbReference>
<protein>
    <recommendedName>
        <fullName evidence="9">Magnesium transporter MgtE</fullName>
    </recommendedName>
</protein>
<evidence type="ECO:0000256" key="7">
    <source>
        <dbReference type="ARBA" id="ARBA00023136"/>
    </source>
</evidence>
<gene>
    <name evidence="11" type="primary">mgtE</name>
    <name evidence="12" type="ORF">KHB02_024525</name>
    <name evidence="11" type="ORF">KHB02_44005</name>
</gene>
<evidence type="ECO:0000259" key="10">
    <source>
        <dbReference type="PROSITE" id="PS51371"/>
    </source>
</evidence>
<dbReference type="RefSeq" id="WP_213148142.1">
    <property type="nucleotide sequence ID" value="NZ_JAGYPE020000064.1"/>
</dbReference>
<dbReference type="NCBIfam" id="TIGR00400">
    <property type="entry name" value="mgtE"/>
    <property type="match status" value="1"/>
</dbReference>
<keyword evidence="9" id="KW-0479">Metal-binding</keyword>
<dbReference type="SUPFAM" id="SSF54631">
    <property type="entry name" value="CBS-domain pair"/>
    <property type="match status" value="1"/>
</dbReference>
<dbReference type="CDD" id="cd04606">
    <property type="entry name" value="CBS_pair_Mg_transporter"/>
    <property type="match status" value="1"/>
</dbReference>
<keyword evidence="13" id="KW-1185">Reference proteome</keyword>
<dbReference type="InterPro" id="IPR000644">
    <property type="entry name" value="CBS_dom"/>
</dbReference>
<evidence type="ECO:0000256" key="4">
    <source>
        <dbReference type="ARBA" id="ARBA00022692"/>
    </source>
</evidence>
<comment type="subunit">
    <text evidence="9">Homodimer.</text>
</comment>
<dbReference type="Proteomes" id="UP000677265">
    <property type="component" value="Unassembled WGS sequence"/>
</dbReference>
<evidence type="ECO:0000256" key="3">
    <source>
        <dbReference type="ARBA" id="ARBA00022448"/>
    </source>
</evidence>
<keyword evidence="5 9" id="KW-0460">Magnesium</keyword>
<evidence type="ECO:0000313" key="12">
    <source>
        <dbReference type="EMBL" id="MCH6268698.1"/>
    </source>
</evidence>
<dbReference type="SUPFAM" id="SSF158791">
    <property type="entry name" value="MgtE N-terminal domain-like"/>
    <property type="match status" value="1"/>
</dbReference>
<dbReference type="InterPro" id="IPR038076">
    <property type="entry name" value="MgtE_N_sf"/>
</dbReference>
<dbReference type="InterPro" id="IPR046342">
    <property type="entry name" value="CBS_dom_sf"/>
</dbReference>
<comment type="caution">
    <text evidence="11">The sequence shown here is derived from an EMBL/GenBank/DDBJ whole genome shotgun (WGS) entry which is preliminary data.</text>
</comment>
<name>A0A942TAW2_9BACI</name>
<evidence type="ECO:0000256" key="5">
    <source>
        <dbReference type="ARBA" id="ARBA00022842"/>
    </source>
</evidence>
<dbReference type="GO" id="GO:0046872">
    <property type="term" value="F:metal ion binding"/>
    <property type="evidence" value="ECO:0007669"/>
    <property type="project" value="UniProtKB-KW"/>
</dbReference>
<dbReference type="EMBL" id="JAGYPE020000064">
    <property type="protein sequence ID" value="MCH6268698.1"/>
    <property type="molecule type" value="Genomic_DNA"/>
</dbReference>
<dbReference type="SUPFAM" id="SSF161093">
    <property type="entry name" value="MgtE membrane domain-like"/>
    <property type="match status" value="1"/>
</dbReference>
<dbReference type="InterPro" id="IPR006668">
    <property type="entry name" value="Mg_transptr_MgtE_intracell_dom"/>
</dbReference>
<dbReference type="PROSITE" id="PS51371">
    <property type="entry name" value="CBS"/>
    <property type="match status" value="2"/>
</dbReference>
<feature type="transmembrane region" description="Helical" evidence="9">
    <location>
        <begin position="318"/>
        <end position="339"/>
    </location>
</feature>
<dbReference type="InterPro" id="IPR036739">
    <property type="entry name" value="SLC41_membr_dom_sf"/>
</dbReference>
<evidence type="ECO:0000256" key="6">
    <source>
        <dbReference type="ARBA" id="ARBA00022989"/>
    </source>
</evidence>
<dbReference type="EMBL" id="JAGYPE010000011">
    <property type="protein sequence ID" value="MBS4188338.1"/>
    <property type="molecule type" value="Genomic_DNA"/>
</dbReference>
<comment type="subcellular location">
    <subcellularLocation>
        <location evidence="9">Cell membrane</location>
        <topology evidence="9">Multi-pass membrane protein</topology>
    </subcellularLocation>
    <subcellularLocation>
        <location evidence="1">Membrane</location>
        <topology evidence="1">Multi-pass membrane protein</topology>
    </subcellularLocation>
</comment>
<feature type="transmembrane region" description="Helical" evidence="9">
    <location>
        <begin position="286"/>
        <end position="306"/>
    </location>
</feature>
<evidence type="ECO:0000256" key="2">
    <source>
        <dbReference type="ARBA" id="ARBA00009749"/>
    </source>
</evidence>
<evidence type="ECO:0000313" key="13">
    <source>
        <dbReference type="Proteomes" id="UP000677265"/>
    </source>
</evidence>
<dbReference type="InterPro" id="IPR006667">
    <property type="entry name" value="SLC41_membr_dom"/>
</dbReference>
<dbReference type="Pfam" id="PF03448">
    <property type="entry name" value="MgtE_N"/>
    <property type="match status" value="1"/>
</dbReference>
<keyword evidence="6 9" id="KW-1133">Transmembrane helix</keyword>
<dbReference type="Gene3D" id="1.10.357.20">
    <property type="entry name" value="SLC41 divalent cation transporters, integral membrane domain"/>
    <property type="match status" value="1"/>
</dbReference>
<keyword evidence="8" id="KW-0129">CBS domain</keyword>
<dbReference type="PANTHER" id="PTHR43773:SF1">
    <property type="entry name" value="MAGNESIUM TRANSPORTER MGTE"/>
    <property type="match status" value="1"/>
</dbReference>
<evidence type="ECO:0000256" key="8">
    <source>
        <dbReference type="PROSITE-ProRule" id="PRU00703"/>
    </source>
</evidence>
<accession>A0A942TAW2</accession>
<evidence type="ECO:0000256" key="9">
    <source>
        <dbReference type="RuleBase" id="RU362011"/>
    </source>
</evidence>
<dbReference type="Pfam" id="PF01769">
    <property type="entry name" value="MgtE"/>
    <property type="match status" value="1"/>
</dbReference>
<keyword evidence="3 9" id="KW-0813">Transport</keyword>
<evidence type="ECO:0000313" key="11">
    <source>
        <dbReference type="EMBL" id="MBS4188338.1"/>
    </source>
</evidence>
<dbReference type="Gene3D" id="1.25.60.10">
    <property type="entry name" value="MgtE N-terminal domain-like"/>
    <property type="match status" value="1"/>
</dbReference>
<feature type="transmembrane region" description="Helical" evidence="9">
    <location>
        <begin position="387"/>
        <end position="413"/>
    </location>
</feature>
<dbReference type="Pfam" id="PF00571">
    <property type="entry name" value="CBS"/>
    <property type="match status" value="2"/>
</dbReference>